<dbReference type="RefSeq" id="WP_183772918.1">
    <property type="nucleotide sequence ID" value="NZ_JACHFW010000004.1"/>
</dbReference>
<dbReference type="InterPro" id="IPR050490">
    <property type="entry name" value="Bact_solute-bd_prot1"/>
</dbReference>
<keyword evidence="1" id="KW-0732">Signal</keyword>
<dbReference type="PANTHER" id="PTHR43649">
    <property type="entry name" value="ARABINOSE-BINDING PROTEIN-RELATED"/>
    <property type="match status" value="1"/>
</dbReference>
<feature type="chain" id="PRO_5031244599" evidence="1">
    <location>
        <begin position="26"/>
        <end position="528"/>
    </location>
</feature>
<dbReference type="EMBL" id="JACHFW010000004">
    <property type="protein sequence ID" value="MBB5264366.1"/>
    <property type="molecule type" value="Genomic_DNA"/>
</dbReference>
<organism evidence="2 3">
    <name type="scientific">Catenibacillus scindens</name>
    <dbReference type="NCBI Taxonomy" id="673271"/>
    <lineage>
        <taxon>Bacteria</taxon>
        <taxon>Bacillati</taxon>
        <taxon>Bacillota</taxon>
        <taxon>Clostridia</taxon>
        <taxon>Lachnospirales</taxon>
        <taxon>Lachnospiraceae</taxon>
        <taxon>Catenibacillus</taxon>
    </lineage>
</organism>
<reference evidence="2 3" key="1">
    <citation type="submission" date="2020-08" db="EMBL/GenBank/DDBJ databases">
        <title>Genomic Encyclopedia of Type Strains, Phase IV (KMG-IV): sequencing the most valuable type-strain genomes for metagenomic binning, comparative biology and taxonomic classification.</title>
        <authorList>
            <person name="Goeker M."/>
        </authorList>
    </citation>
    <scope>NUCLEOTIDE SEQUENCE [LARGE SCALE GENOMIC DNA]</scope>
    <source>
        <strain evidence="2 3">DSM 106146</strain>
    </source>
</reference>
<dbReference type="PANTHER" id="PTHR43649:SF12">
    <property type="entry name" value="DIACETYLCHITOBIOSE BINDING PROTEIN DASA"/>
    <property type="match status" value="1"/>
</dbReference>
<dbReference type="SUPFAM" id="SSF53850">
    <property type="entry name" value="Periplasmic binding protein-like II"/>
    <property type="match status" value="1"/>
</dbReference>
<dbReference type="PROSITE" id="PS51257">
    <property type="entry name" value="PROKAR_LIPOPROTEIN"/>
    <property type="match status" value="1"/>
</dbReference>
<feature type="signal peptide" evidence="1">
    <location>
        <begin position="1"/>
        <end position="25"/>
    </location>
</feature>
<accession>A0A7W8H9G9</accession>
<dbReference type="Gene3D" id="3.40.190.10">
    <property type="entry name" value="Periplasmic binding protein-like II"/>
    <property type="match status" value="2"/>
</dbReference>
<evidence type="ECO:0000313" key="3">
    <source>
        <dbReference type="Proteomes" id="UP000543642"/>
    </source>
</evidence>
<name>A0A7W8H9G9_9FIRM</name>
<evidence type="ECO:0000256" key="1">
    <source>
        <dbReference type="SAM" id="SignalP"/>
    </source>
</evidence>
<protein>
    <submittedName>
        <fullName evidence="2">Putative aldouronate transport system substrate-binding protein</fullName>
    </submittedName>
</protein>
<comment type="caution">
    <text evidence="2">The sequence shown here is derived from an EMBL/GenBank/DDBJ whole genome shotgun (WGS) entry which is preliminary data.</text>
</comment>
<proteinExistence type="predicted"/>
<sequence length="528" mass="59373">MKRRRVFLLILTLLLGGTACHPSSAPDIGVAQTKDESMADRLKLSVFYEEDTSMAIAEYDENATIQKMEEAFNIDFEFYHPSWGSESQTVGDMFSSGDFCDILYLSGNYNYKGGDEAAIEDGVYRDLTALAEAYMPNYYALISSDETLRRAAYNDDGKIVGLLVIPYDLTEEKADSPVTMGGLMVRKDWLEEAGLDVPVTYKDWEEMLTVFKDSYGCTQPFYMPGMGYNKQFPGFSAGLGAIPSMQMKDGKVVYGTATEGWKAYITLMADWYARGLIGAEYVVNDIYGIDAQACIREESGAMLSIYYYAGEMEAQIGGDAEFCAVLYPVTEEGQISPGKDRLDILGKRKIYVTTGVTDEELPHVLSFLDQLYDPETAFDLNYGVEGEDYIYNDAGKIAFTEKITGSGEYTPRQMMEGSLLPTALMGLKDSRRDLTGISEEEIQMCETWAKDGEDIYIPSVTLTAAEQEIYDRVMLDIEPYMKEMTNRMIVGASDIDKEWDRYIETMAQMGLEDAVKCYQDAYNRYMHR</sequence>
<keyword evidence="3" id="KW-1185">Reference proteome</keyword>
<gene>
    <name evidence="2" type="ORF">HNP82_001477</name>
</gene>
<dbReference type="AlphaFoldDB" id="A0A7W8H9G9"/>
<evidence type="ECO:0000313" key="2">
    <source>
        <dbReference type="EMBL" id="MBB5264366.1"/>
    </source>
</evidence>
<dbReference type="Proteomes" id="UP000543642">
    <property type="component" value="Unassembled WGS sequence"/>
</dbReference>